<accession>A0A4S4NDN0</accession>
<keyword evidence="3" id="KW-1185">Reference proteome</keyword>
<name>A0A4S4NDN0_9BACT</name>
<reference evidence="2 3" key="1">
    <citation type="submission" date="2019-04" db="EMBL/GenBank/DDBJ databases">
        <title>Lewinella litorea sp. nov., isolated from a marine sand.</title>
        <authorList>
            <person name="Yoon J.-H."/>
        </authorList>
    </citation>
    <scope>NUCLEOTIDE SEQUENCE [LARGE SCALE GENOMIC DNA]</scope>
    <source>
        <strain evidence="2 3">HSMS-39</strain>
    </source>
</reference>
<proteinExistence type="predicted"/>
<gene>
    <name evidence="2" type="ORF">E4021_14370</name>
</gene>
<protein>
    <submittedName>
        <fullName evidence="2">Uncharacterized protein</fullName>
    </submittedName>
</protein>
<feature type="coiled-coil region" evidence="1">
    <location>
        <begin position="34"/>
        <end position="97"/>
    </location>
</feature>
<organism evidence="2 3">
    <name type="scientific">Neolewinella litorea</name>
    <dbReference type="NCBI Taxonomy" id="2562452"/>
    <lineage>
        <taxon>Bacteria</taxon>
        <taxon>Pseudomonadati</taxon>
        <taxon>Bacteroidota</taxon>
        <taxon>Saprospiria</taxon>
        <taxon>Saprospirales</taxon>
        <taxon>Lewinellaceae</taxon>
        <taxon>Neolewinella</taxon>
    </lineage>
</organism>
<dbReference type="EMBL" id="SRSF01000007">
    <property type="protein sequence ID" value="THH37604.1"/>
    <property type="molecule type" value="Genomic_DNA"/>
</dbReference>
<dbReference type="AlphaFoldDB" id="A0A4S4NDN0"/>
<sequence>MSDYDTSLTASALPFGELDGPALQQWATMNRIEMVSMNQQLLRLETRLQQMEQEQQRTLQAVEGVRERDSERQAMELDLLRAEYRTAMDDVEQLLVDTDKLRSLHDWEQFVGQARDLGNPHSYAGFTESLAKLREEQKNSLRLPDIEPQDNPFLSSFYTLATALGSKNDAEEVAEINRLAIILDFAMQAGRQLDYVATEVAFARQTGDALYKQVQALRTKLYGLFNLGAGERDAAHISYFTQQFTSDFANQHRETIESHLAEIKYLQNEYELYHHSLLLALRKVLFALDQIEAHRGGNALADLADQLEARKATLQEELTRSIDVVARHGVGNG</sequence>
<evidence type="ECO:0000256" key="1">
    <source>
        <dbReference type="SAM" id="Coils"/>
    </source>
</evidence>
<dbReference type="RefSeq" id="WP_168797617.1">
    <property type="nucleotide sequence ID" value="NZ_SRSF01000007.1"/>
</dbReference>
<dbReference type="Proteomes" id="UP000308528">
    <property type="component" value="Unassembled WGS sequence"/>
</dbReference>
<feature type="coiled-coil region" evidence="1">
    <location>
        <begin position="297"/>
        <end position="324"/>
    </location>
</feature>
<keyword evidence="1" id="KW-0175">Coiled coil</keyword>
<evidence type="ECO:0000313" key="2">
    <source>
        <dbReference type="EMBL" id="THH37604.1"/>
    </source>
</evidence>
<evidence type="ECO:0000313" key="3">
    <source>
        <dbReference type="Proteomes" id="UP000308528"/>
    </source>
</evidence>
<comment type="caution">
    <text evidence="2">The sequence shown here is derived from an EMBL/GenBank/DDBJ whole genome shotgun (WGS) entry which is preliminary data.</text>
</comment>